<dbReference type="RefSeq" id="WP_172663824.1">
    <property type="nucleotide sequence ID" value="NZ_CBFGNQ010000011.1"/>
</dbReference>
<dbReference type="Proteomes" id="UP001378956">
    <property type="component" value="Unassembled WGS sequence"/>
</dbReference>
<evidence type="ECO:0000259" key="2">
    <source>
        <dbReference type="Pfam" id="PF08327"/>
    </source>
</evidence>
<dbReference type="SUPFAM" id="SSF55961">
    <property type="entry name" value="Bet v1-like"/>
    <property type="match status" value="1"/>
</dbReference>
<evidence type="ECO:0000313" key="3">
    <source>
        <dbReference type="EMBL" id="MEJ2901363.1"/>
    </source>
</evidence>
<organism evidence="3 4">
    <name type="scientific">Pedobacter panaciterrae</name>
    <dbReference type="NCBI Taxonomy" id="363849"/>
    <lineage>
        <taxon>Bacteria</taxon>
        <taxon>Pseudomonadati</taxon>
        <taxon>Bacteroidota</taxon>
        <taxon>Sphingobacteriia</taxon>
        <taxon>Sphingobacteriales</taxon>
        <taxon>Sphingobacteriaceae</taxon>
        <taxon>Pedobacter</taxon>
    </lineage>
</organism>
<sequence length="137" mass="16143">MSWWKNNMLIRKPTNLVFEAFINPEITKHFWFTKGSGRLSSGARVTWEWGMYNVSTPVQVVEIIKNVKIVIDWNDPATRVEFNFKAIDADSTYLEISQYGLHSKGEALLAEIKWEQKWRWSMYCKSRIGATLLIYFE</sequence>
<evidence type="ECO:0000256" key="1">
    <source>
        <dbReference type="ARBA" id="ARBA00006817"/>
    </source>
</evidence>
<dbReference type="InterPro" id="IPR023393">
    <property type="entry name" value="START-like_dom_sf"/>
</dbReference>
<accession>A0ABU8NGI7</accession>
<keyword evidence="4" id="KW-1185">Reference proteome</keyword>
<name>A0ABU8NGI7_9SPHI</name>
<feature type="domain" description="Activator of Hsp90 ATPase homologue 1/2-like C-terminal" evidence="2">
    <location>
        <begin position="13"/>
        <end position="116"/>
    </location>
</feature>
<comment type="caution">
    <text evidence="3">The sequence shown here is derived from an EMBL/GenBank/DDBJ whole genome shotgun (WGS) entry which is preliminary data.</text>
</comment>
<comment type="similarity">
    <text evidence="1">Belongs to the AHA1 family.</text>
</comment>
<protein>
    <submittedName>
        <fullName evidence="3">SRPBCC domain-containing protein</fullName>
    </submittedName>
</protein>
<dbReference type="Pfam" id="PF08327">
    <property type="entry name" value="AHSA1"/>
    <property type="match status" value="1"/>
</dbReference>
<dbReference type="InterPro" id="IPR013538">
    <property type="entry name" value="ASHA1/2-like_C"/>
</dbReference>
<reference evidence="3 4" key="1">
    <citation type="submission" date="2024-03" db="EMBL/GenBank/DDBJ databases">
        <title>Sequence of Lycoming College Course Isolates.</title>
        <authorList>
            <person name="Plotts O."/>
            <person name="Newman J."/>
        </authorList>
    </citation>
    <scope>NUCLEOTIDE SEQUENCE [LARGE SCALE GENOMIC DNA]</scope>
    <source>
        <strain evidence="3 4">CJB-3</strain>
    </source>
</reference>
<dbReference type="Gene3D" id="3.30.530.20">
    <property type="match status" value="1"/>
</dbReference>
<dbReference type="EMBL" id="JBBEUB010000001">
    <property type="protein sequence ID" value="MEJ2901363.1"/>
    <property type="molecule type" value="Genomic_DNA"/>
</dbReference>
<evidence type="ECO:0000313" key="4">
    <source>
        <dbReference type="Proteomes" id="UP001378956"/>
    </source>
</evidence>
<proteinExistence type="inferred from homology"/>
<gene>
    <name evidence="3" type="ORF">WAE58_02935</name>
</gene>